<gene>
    <name evidence="1" type="ORF">Vadar_010136</name>
</gene>
<keyword evidence="2" id="KW-1185">Reference proteome</keyword>
<comment type="caution">
    <text evidence="1">The sequence shown here is derived from an EMBL/GenBank/DDBJ whole genome shotgun (WGS) entry which is preliminary data.</text>
</comment>
<reference evidence="1 2" key="1">
    <citation type="journal article" date="2021" name="Hortic Res">
        <title>High-quality reference genome and annotation aids understanding of berry development for evergreen blueberry (Vaccinium darrowii).</title>
        <authorList>
            <person name="Yu J."/>
            <person name="Hulse-Kemp A.M."/>
            <person name="Babiker E."/>
            <person name="Staton M."/>
        </authorList>
    </citation>
    <scope>NUCLEOTIDE SEQUENCE [LARGE SCALE GENOMIC DNA]</scope>
    <source>
        <strain evidence="2">cv. NJ 8807/NJ 8810</strain>
        <tissue evidence="1">Young leaf</tissue>
    </source>
</reference>
<proteinExistence type="predicted"/>
<evidence type="ECO:0000313" key="1">
    <source>
        <dbReference type="EMBL" id="KAH7854102.1"/>
    </source>
</evidence>
<name>A0ACB7YL49_9ERIC</name>
<evidence type="ECO:0000313" key="2">
    <source>
        <dbReference type="Proteomes" id="UP000828048"/>
    </source>
</evidence>
<accession>A0ACB7YL49</accession>
<dbReference type="EMBL" id="CM037161">
    <property type="protein sequence ID" value="KAH7854102.1"/>
    <property type="molecule type" value="Genomic_DNA"/>
</dbReference>
<sequence length="525" mass="58453">MPRMFLSKSVVQNFYDFCNVMYSFISFGSPSLPSNPPTLFLLVILPIIASPLEDAENTHDVLKIIACLFVICLICGNFRHQHPVIRGTDSIVLPAMLEIRNTIENILLWPSLDGDEGDAAMGNSVVSCVISKLTNDKIELCSTKMGNEGCPYELSISFSFRMCMANVLISACQKMPNSGKKTFAWKVLPHLIQSMGSIFDVPTICEIGIIGFSTLNSTANIALRRPIFLYYTAYQLDTAWNALAGYWGRLKPAAAFLEINLVCRKQKMVIVLHGLPRITCFTCLPGSSAGSCLHLLPQGKPKLFKCTSRRKIGRALYLKCLKGHCGDSVLLLKWRGIKTGRCEGICCDCRLMAFSSEDQSGDFFRRFIDYAVVTFERLYITKHHAIICLTLITSFAAKKLSHPCFPHLQSSASVVVGQHGLSMTNRDLRNAGLSSETAEEADARTVSCSYFCSKNKDTSSFTSVEENADKIQVSVLLRGSVKSPKFAASIAEYFPGLKEAKLLVEDCKFSVILRRIFHWRRQFQI</sequence>
<organism evidence="1 2">
    <name type="scientific">Vaccinium darrowii</name>
    <dbReference type="NCBI Taxonomy" id="229202"/>
    <lineage>
        <taxon>Eukaryota</taxon>
        <taxon>Viridiplantae</taxon>
        <taxon>Streptophyta</taxon>
        <taxon>Embryophyta</taxon>
        <taxon>Tracheophyta</taxon>
        <taxon>Spermatophyta</taxon>
        <taxon>Magnoliopsida</taxon>
        <taxon>eudicotyledons</taxon>
        <taxon>Gunneridae</taxon>
        <taxon>Pentapetalae</taxon>
        <taxon>asterids</taxon>
        <taxon>Ericales</taxon>
        <taxon>Ericaceae</taxon>
        <taxon>Vaccinioideae</taxon>
        <taxon>Vaccinieae</taxon>
        <taxon>Vaccinium</taxon>
    </lineage>
</organism>
<dbReference type="Proteomes" id="UP000828048">
    <property type="component" value="Chromosome 11"/>
</dbReference>
<protein>
    <submittedName>
        <fullName evidence="1">Uncharacterized protein</fullName>
    </submittedName>
</protein>